<keyword evidence="6" id="KW-0175">Coiled coil</keyword>
<dbReference type="GO" id="GO:0008270">
    <property type="term" value="F:zinc ion binding"/>
    <property type="evidence" value="ECO:0007669"/>
    <property type="project" value="UniProtKB-KW"/>
</dbReference>
<evidence type="ECO:0000256" key="7">
    <source>
        <dbReference type="SAM" id="MobiDB-lite"/>
    </source>
</evidence>
<dbReference type="RefSeq" id="XP_014372997.2">
    <property type="nucleotide sequence ID" value="XM_014517511.2"/>
</dbReference>
<dbReference type="Proteomes" id="UP000189705">
    <property type="component" value="Unplaced"/>
</dbReference>
<keyword evidence="9" id="KW-1185">Reference proteome</keyword>
<dbReference type="SUPFAM" id="SSF57716">
    <property type="entry name" value="Glucocorticoid receptor-like (DNA-binding domain)"/>
    <property type="match status" value="1"/>
</dbReference>
<dbReference type="InterPro" id="IPR038441">
    <property type="entry name" value="THAP_Znf_sf"/>
</dbReference>
<dbReference type="eggNOG" id="ENOG502S349">
    <property type="taxonomic scope" value="Eukaryota"/>
</dbReference>
<evidence type="ECO:0000313" key="10">
    <source>
        <dbReference type="RefSeq" id="XP_014372997.2"/>
    </source>
</evidence>
<dbReference type="Gene3D" id="6.20.210.20">
    <property type="entry name" value="THAP domain"/>
    <property type="match status" value="1"/>
</dbReference>
<keyword evidence="4 5" id="KW-0238">DNA-binding</keyword>
<reference evidence="10" key="1">
    <citation type="submission" date="2025-08" db="UniProtKB">
        <authorList>
            <consortium name="RefSeq"/>
        </authorList>
    </citation>
    <scope>IDENTIFICATION</scope>
</reference>
<evidence type="ECO:0000256" key="3">
    <source>
        <dbReference type="ARBA" id="ARBA00022833"/>
    </source>
</evidence>
<keyword evidence="2 5" id="KW-0863">Zinc-finger</keyword>
<dbReference type="CTD" id="152815"/>
<evidence type="ECO:0000259" key="8">
    <source>
        <dbReference type="PROSITE" id="PS50950"/>
    </source>
</evidence>
<dbReference type="PANTHER" id="PTHR47696:SF1">
    <property type="entry name" value="THAP DOMAIN-CONTAINING PROTEIN 2"/>
    <property type="match status" value="1"/>
</dbReference>
<feature type="region of interest" description="Disordered" evidence="7">
    <location>
        <begin position="1"/>
        <end position="61"/>
    </location>
</feature>
<keyword evidence="3" id="KW-0862">Zinc</keyword>
<evidence type="ECO:0000256" key="4">
    <source>
        <dbReference type="ARBA" id="ARBA00023125"/>
    </source>
</evidence>
<feature type="compositionally biased region" description="Basic and acidic residues" evidence="7">
    <location>
        <begin position="1"/>
        <end position="11"/>
    </location>
</feature>
<gene>
    <name evidence="10" type="primary">THAP6</name>
</gene>
<dbReference type="PANTHER" id="PTHR47696">
    <property type="entry name" value="THAP DOMAIN-CONTAINING PROTEIN 2"/>
    <property type="match status" value="1"/>
</dbReference>
<dbReference type="InterPro" id="IPR026521">
    <property type="entry name" value="THAP2"/>
</dbReference>
<sequence length="272" mass="30263">MAPDHQGKAGPRDYPLSPHQLLSMAGTRLEPARGGGWQGVGRREGSKRGVGRSGSGGLTPPSPAPSFFHLLIHLISFIKFPTDVETKRKWVLAVKRPGIWEPKKADVLCSRHFKKSDFDTRGPNIKLKPGVVPSIFEFPSLLQSKGERGHGRRHSPLKTLPVTIHNHQLVDAASCTGGFQSQLVLEHSYSIMDSPKKLKCKLDQVISELEDAKESLRTALDRDQQRRESLKAVIKDLEDKGVISPDVACKLDTYCWEWYKEGIQEKTVCGIN</sequence>
<dbReference type="Pfam" id="PF05485">
    <property type="entry name" value="THAP"/>
    <property type="match status" value="1"/>
</dbReference>
<dbReference type="SMART" id="SM00980">
    <property type="entry name" value="THAP"/>
    <property type="match status" value="1"/>
</dbReference>
<organism evidence="9 10">
    <name type="scientific">Alligator sinensis</name>
    <name type="common">Chinese alligator</name>
    <dbReference type="NCBI Taxonomy" id="38654"/>
    <lineage>
        <taxon>Eukaryota</taxon>
        <taxon>Metazoa</taxon>
        <taxon>Chordata</taxon>
        <taxon>Craniata</taxon>
        <taxon>Vertebrata</taxon>
        <taxon>Euteleostomi</taxon>
        <taxon>Archelosauria</taxon>
        <taxon>Archosauria</taxon>
        <taxon>Crocodylia</taxon>
        <taxon>Alligatoridae</taxon>
        <taxon>Alligatorinae</taxon>
        <taxon>Alligator</taxon>
    </lineage>
</organism>
<evidence type="ECO:0000313" key="9">
    <source>
        <dbReference type="Proteomes" id="UP000189705"/>
    </source>
</evidence>
<dbReference type="GO" id="GO:0003677">
    <property type="term" value="F:DNA binding"/>
    <property type="evidence" value="ECO:0007669"/>
    <property type="project" value="UniProtKB-UniRule"/>
</dbReference>
<evidence type="ECO:0000256" key="1">
    <source>
        <dbReference type="ARBA" id="ARBA00022723"/>
    </source>
</evidence>
<dbReference type="KEGG" id="asn:102378926"/>
<protein>
    <submittedName>
        <fullName evidence="10">THAP domain-containing protein 6</fullName>
    </submittedName>
</protein>
<feature type="domain" description="THAP-type" evidence="8">
    <location>
        <begin position="58"/>
        <end position="136"/>
    </location>
</feature>
<keyword evidence="1" id="KW-0479">Metal-binding</keyword>
<dbReference type="AlphaFoldDB" id="A0A1U8CVD5"/>
<evidence type="ECO:0000256" key="5">
    <source>
        <dbReference type="PROSITE-ProRule" id="PRU00309"/>
    </source>
</evidence>
<dbReference type="InParanoid" id="A0A1U8CVD5"/>
<proteinExistence type="predicted"/>
<feature type="coiled-coil region" evidence="6">
    <location>
        <begin position="202"/>
        <end position="240"/>
    </location>
</feature>
<evidence type="ECO:0000256" key="2">
    <source>
        <dbReference type="ARBA" id="ARBA00022771"/>
    </source>
</evidence>
<name>A0A1U8CVD5_ALLSI</name>
<dbReference type="InterPro" id="IPR006612">
    <property type="entry name" value="THAP_Znf"/>
</dbReference>
<dbReference type="PROSITE" id="PS50950">
    <property type="entry name" value="ZF_THAP"/>
    <property type="match status" value="1"/>
</dbReference>
<dbReference type="GeneID" id="102378926"/>
<evidence type="ECO:0000256" key="6">
    <source>
        <dbReference type="SAM" id="Coils"/>
    </source>
</evidence>
<dbReference type="SMART" id="SM00692">
    <property type="entry name" value="DM3"/>
    <property type="match status" value="1"/>
</dbReference>
<accession>A0A1U8CVD5</accession>